<dbReference type="Proteomes" id="UP001596283">
    <property type="component" value="Unassembled WGS sequence"/>
</dbReference>
<comment type="caution">
    <text evidence="1">The sequence shown here is derived from an EMBL/GenBank/DDBJ whole genome shotgun (WGS) entry which is preliminary data.</text>
</comment>
<dbReference type="EMBL" id="JBHSSI010000047">
    <property type="protein sequence ID" value="MFC6260915.1"/>
    <property type="molecule type" value="Genomic_DNA"/>
</dbReference>
<protein>
    <submittedName>
        <fullName evidence="1">GntR family transcriptional regulator</fullName>
    </submittedName>
</protein>
<keyword evidence="2" id="KW-1185">Reference proteome</keyword>
<evidence type="ECO:0000313" key="1">
    <source>
        <dbReference type="EMBL" id="MFC6260915.1"/>
    </source>
</evidence>
<gene>
    <name evidence="1" type="ORF">ACFP1C_08195</name>
</gene>
<dbReference type="InterPro" id="IPR036388">
    <property type="entry name" value="WH-like_DNA-bd_sf"/>
</dbReference>
<evidence type="ECO:0000313" key="2">
    <source>
        <dbReference type="Proteomes" id="UP001596283"/>
    </source>
</evidence>
<accession>A0ABW1TGX4</accession>
<proteinExistence type="predicted"/>
<sequence length="42" mass="4742">MQFQPIKITNETAQMVAQFEQAILTGQLAIGERLPNERNLAQ</sequence>
<dbReference type="RefSeq" id="WP_164510539.1">
    <property type="nucleotide sequence ID" value="NZ_JBHSSI010000047.1"/>
</dbReference>
<dbReference type="InterPro" id="IPR036390">
    <property type="entry name" value="WH_DNA-bd_sf"/>
</dbReference>
<name>A0ABW1TGX4_9LACO</name>
<dbReference type="Gene3D" id="1.10.10.10">
    <property type="entry name" value="Winged helix-like DNA-binding domain superfamily/Winged helix DNA-binding domain"/>
    <property type="match status" value="1"/>
</dbReference>
<dbReference type="SUPFAM" id="SSF46785">
    <property type="entry name" value="Winged helix' DNA-binding domain"/>
    <property type="match status" value="1"/>
</dbReference>
<organism evidence="1 2">
    <name type="scientific">Levilactobacillus fujinensis</name>
    <dbReference type="NCBI Taxonomy" id="2486024"/>
    <lineage>
        <taxon>Bacteria</taxon>
        <taxon>Bacillati</taxon>
        <taxon>Bacillota</taxon>
        <taxon>Bacilli</taxon>
        <taxon>Lactobacillales</taxon>
        <taxon>Lactobacillaceae</taxon>
        <taxon>Levilactobacillus</taxon>
    </lineage>
</organism>
<reference evidence="2" key="1">
    <citation type="journal article" date="2019" name="Int. J. Syst. Evol. Microbiol.">
        <title>The Global Catalogue of Microorganisms (GCM) 10K type strain sequencing project: providing services to taxonomists for standard genome sequencing and annotation.</title>
        <authorList>
            <consortium name="The Broad Institute Genomics Platform"/>
            <consortium name="The Broad Institute Genome Sequencing Center for Infectious Disease"/>
            <person name="Wu L."/>
            <person name="Ma J."/>
        </authorList>
    </citation>
    <scope>NUCLEOTIDE SEQUENCE [LARGE SCALE GENOMIC DNA]</scope>
    <source>
        <strain evidence="2">CCM 8908</strain>
    </source>
</reference>